<feature type="compositionally biased region" description="Gly residues" evidence="1">
    <location>
        <begin position="34"/>
        <end position="51"/>
    </location>
</feature>
<dbReference type="AlphaFoldDB" id="A0A6J4QXR4"/>
<dbReference type="EMBL" id="CADCVH010000053">
    <property type="protein sequence ID" value="CAA9456768.1"/>
    <property type="molecule type" value="Genomic_DNA"/>
</dbReference>
<proteinExistence type="predicted"/>
<evidence type="ECO:0000256" key="1">
    <source>
        <dbReference type="SAM" id="MobiDB-lite"/>
    </source>
</evidence>
<feature type="non-terminal residue" evidence="2">
    <location>
        <position position="1"/>
    </location>
</feature>
<organism evidence="2">
    <name type="scientific">uncultured Rubrobacteraceae bacterium</name>
    <dbReference type="NCBI Taxonomy" id="349277"/>
    <lineage>
        <taxon>Bacteria</taxon>
        <taxon>Bacillati</taxon>
        <taxon>Actinomycetota</taxon>
        <taxon>Rubrobacteria</taxon>
        <taxon>Rubrobacterales</taxon>
        <taxon>Rubrobacteraceae</taxon>
        <taxon>environmental samples</taxon>
    </lineage>
</organism>
<feature type="compositionally biased region" description="Pro residues" evidence="1">
    <location>
        <begin position="248"/>
        <end position="257"/>
    </location>
</feature>
<sequence>AGMYNAFACLVACGRRRVWDLRVEWRGVRQGQRRAGGGASGAGGGARAGEGFGRDQGPHGPVRGEPHNHPPRPRRAGASGPFAEAAGARYRAAVEPVRQQRALQAQDVHGGEGGAREGRARRGPARRLGGPRRIHDGARGGEAVAGEEPRHRHHQLRDGDERATRGEGDRPDHARRRVPSRPRSLRRRRLRGLPLRRPRRRRPDVHLRRLRLLRPAPGPGDHARQTRHDGRRQTPHPPRRPHQVRQGGPPPPRPPPRLRPRDSRRQSRRRPATRTPRKRNSLQSSLAV</sequence>
<feature type="compositionally biased region" description="Basic residues" evidence="1">
    <location>
        <begin position="121"/>
        <end position="132"/>
    </location>
</feature>
<accession>A0A6J4QXR4</accession>
<feature type="compositionally biased region" description="Basic residues" evidence="1">
    <location>
        <begin position="266"/>
        <end position="280"/>
    </location>
</feature>
<feature type="compositionally biased region" description="Basic and acidic residues" evidence="1">
    <location>
        <begin position="221"/>
        <end position="232"/>
    </location>
</feature>
<evidence type="ECO:0000313" key="2">
    <source>
        <dbReference type="EMBL" id="CAA9456768.1"/>
    </source>
</evidence>
<reference evidence="2" key="1">
    <citation type="submission" date="2020-02" db="EMBL/GenBank/DDBJ databases">
        <authorList>
            <person name="Meier V. D."/>
        </authorList>
    </citation>
    <scope>NUCLEOTIDE SEQUENCE</scope>
    <source>
        <strain evidence="2">AVDCRST_MAG02</strain>
    </source>
</reference>
<feature type="compositionally biased region" description="Basic and acidic residues" evidence="1">
    <location>
        <begin position="156"/>
        <end position="172"/>
    </location>
</feature>
<feature type="compositionally biased region" description="Basic residues" evidence="1">
    <location>
        <begin position="233"/>
        <end position="243"/>
    </location>
</feature>
<feature type="compositionally biased region" description="Low complexity" evidence="1">
    <location>
        <begin position="83"/>
        <end position="93"/>
    </location>
</feature>
<gene>
    <name evidence="2" type="ORF">AVDCRST_MAG02-2403</name>
</gene>
<feature type="compositionally biased region" description="Basic and acidic residues" evidence="1">
    <location>
        <begin position="52"/>
        <end position="68"/>
    </location>
</feature>
<feature type="non-terminal residue" evidence="2">
    <location>
        <position position="288"/>
    </location>
</feature>
<feature type="compositionally biased region" description="Basic residues" evidence="1">
    <location>
        <begin position="173"/>
        <end position="212"/>
    </location>
</feature>
<feature type="region of interest" description="Disordered" evidence="1">
    <location>
        <begin position="28"/>
        <end position="288"/>
    </location>
</feature>
<protein>
    <submittedName>
        <fullName evidence="2">Uncharacterized protein</fullName>
    </submittedName>
</protein>
<name>A0A6J4QXR4_9ACTN</name>